<evidence type="ECO:0000256" key="1">
    <source>
        <dbReference type="SAM" id="Phobius"/>
    </source>
</evidence>
<name>A0A135IA29_9GAMM</name>
<dbReference type="EMBL" id="LNTY01000025">
    <property type="protein sequence ID" value="KXF82310.1"/>
    <property type="molecule type" value="Genomic_DNA"/>
</dbReference>
<feature type="transmembrane region" description="Helical" evidence="1">
    <location>
        <begin position="44"/>
        <end position="70"/>
    </location>
</feature>
<dbReference type="Proteomes" id="UP000070529">
    <property type="component" value="Unassembled WGS sequence"/>
</dbReference>
<protein>
    <submittedName>
        <fullName evidence="2">Uncharacterized protein</fullName>
    </submittedName>
</protein>
<gene>
    <name evidence="2" type="ORF">ATN88_09095</name>
</gene>
<reference evidence="2 3" key="1">
    <citation type="submission" date="2015-11" db="EMBL/GenBank/DDBJ databases">
        <title>Genomic Taxonomy of the Vibrionaceae.</title>
        <authorList>
            <person name="Gomez-Gil B."/>
            <person name="Enciso-Ibarra J."/>
        </authorList>
    </citation>
    <scope>NUCLEOTIDE SEQUENCE [LARGE SCALE GENOMIC DNA]</scope>
    <source>
        <strain evidence="2 3">CAIM 912</strain>
    </source>
</reference>
<comment type="caution">
    <text evidence="2">The sequence shown here is derived from an EMBL/GenBank/DDBJ whole genome shotgun (WGS) entry which is preliminary data.</text>
</comment>
<keyword evidence="3" id="KW-1185">Reference proteome</keyword>
<evidence type="ECO:0000313" key="3">
    <source>
        <dbReference type="Proteomes" id="UP000070529"/>
    </source>
</evidence>
<accession>A0A135IA29</accession>
<keyword evidence="1" id="KW-0472">Membrane</keyword>
<proteinExistence type="predicted"/>
<evidence type="ECO:0000313" key="2">
    <source>
        <dbReference type="EMBL" id="KXF82310.1"/>
    </source>
</evidence>
<keyword evidence="1" id="KW-1133">Transmembrane helix</keyword>
<keyword evidence="1" id="KW-0812">Transmembrane</keyword>
<dbReference type="AlphaFoldDB" id="A0A135IA29"/>
<sequence length="114" mass="12757">MVWKTCLAQNRYLEALVRKDKDNLERMFKRPSCFQRLFSIAPNWLWALCAGALVMNIALGEVGVGIANVIQDIQQENEKAPVTSKRWACVLGEVQVTGTLNLDKCLGWSGNSSE</sequence>
<organism evidence="2 3">
    <name type="scientific">Enterovibrio coralii</name>
    <dbReference type="NCBI Taxonomy" id="294935"/>
    <lineage>
        <taxon>Bacteria</taxon>
        <taxon>Pseudomonadati</taxon>
        <taxon>Pseudomonadota</taxon>
        <taxon>Gammaproteobacteria</taxon>
        <taxon>Vibrionales</taxon>
        <taxon>Vibrionaceae</taxon>
        <taxon>Enterovibrio</taxon>
    </lineage>
</organism>